<sequence>MRDVVNLPSNFLKADSKYAIMSTCRGKHGINPDERSLNELVDYSRTIKEGTAGANWQLNIAVR</sequence>
<dbReference type="Proteomes" id="UP001163321">
    <property type="component" value="Chromosome 9"/>
</dbReference>
<reference evidence="1 2" key="1">
    <citation type="journal article" date="2022" name="bioRxiv">
        <title>The genome of the oomycete Peronosclerospora sorghi, a cosmopolitan pathogen of maize and sorghum, is inflated with dispersed pseudogenes.</title>
        <authorList>
            <person name="Fletcher K."/>
            <person name="Martin F."/>
            <person name="Isakeit T."/>
            <person name="Cavanaugh K."/>
            <person name="Magill C."/>
            <person name="Michelmore R."/>
        </authorList>
    </citation>
    <scope>NUCLEOTIDE SEQUENCE [LARGE SCALE GENOMIC DNA]</scope>
    <source>
        <strain evidence="1">P6</strain>
    </source>
</reference>
<comment type="caution">
    <text evidence="1">The sequence shown here is derived from an EMBL/GenBank/DDBJ whole genome shotgun (WGS) entry which is preliminary data.</text>
</comment>
<evidence type="ECO:0000313" key="1">
    <source>
        <dbReference type="EMBL" id="KAI9905868.1"/>
    </source>
</evidence>
<organism evidence="1 2">
    <name type="scientific">Peronosclerospora sorghi</name>
    <dbReference type="NCBI Taxonomy" id="230839"/>
    <lineage>
        <taxon>Eukaryota</taxon>
        <taxon>Sar</taxon>
        <taxon>Stramenopiles</taxon>
        <taxon>Oomycota</taxon>
        <taxon>Peronosporomycetes</taxon>
        <taxon>Peronosporales</taxon>
        <taxon>Peronosporaceae</taxon>
        <taxon>Peronosclerospora</taxon>
    </lineage>
</organism>
<accession>A0ACC0VJF4</accession>
<name>A0ACC0VJF4_9STRA</name>
<proteinExistence type="predicted"/>
<gene>
    <name evidence="1" type="ORF">PsorP6_014366</name>
</gene>
<dbReference type="EMBL" id="CM047588">
    <property type="protein sequence ID" value="KAI9905868.1"/>
    <property type="molecule type" value="Genomic_DNA"/>
</dbReference>
<keyword evidence="2" id="KW-1185">Reference proteome</keyword>
<evidence type="ECO:0000313" key="2">
    <source>
        <dbReference type="Proteomes" id="UP001163321"/>
    </source>
</evidence>
<protein>
    <submittedName>
        <fullName evidence="1">Uncharacterized protein</fullName>
    </submittedName>
</protein>